<gene>
    <name evidence="1" type="ORF">IAA60_08430</name>
</gene>
<comment type="caution">
    <text evidence="1">The sequence shown here is derived from an EMBL/GenBank/DDBJ whole genome shotgun (WGS) entry which is preliminary data.</text>
</comment>
<protein>
    <submittedName>
        <fullName evidence="1">DUF4364 family protein</fullName>
    </submittedName>
</protein>
<accession>A0A9D1KPS6</accession>
<dbReference type="EMBL" id="DVLU01000088">
    <property type="protein sequence ID" value="HIT85908.1"/>
    <property type="molecule type" value="Genomic_DNA"/>
</dbReference>
<dbReference type="InterPro" id="IPR025374">
    <property type="entry name" value="DUF4364"/>
</dbReference>
<organism evidence="1 2">
    <name type="scientific">Candidatus Ornithomonoglobus intestinigallinarum</name>
    <dbReference type="NCBI Taxonomy" id="2840894"/>
    <lineage>
        <taxon>Bacteria</taxon>
        <taxon>Bacillati</taxon>
        <taxon>Bacillota</taxon>
        <taxon>Clostridia</taxon>
        <taxon>Candidatus Ornithomonoglobus</taxon>
    </lineage>
</organism>
<sequence length="188" mass="21974">MLYQKEIDDYVLIQFIILFTLNNADAPLLYRDLVNIVMENCNINFNDFQIALGNLTETNHVRDYMEGERRRMYTVTQKGSAAGEFFARHIPVYIREPILESIKQLYIEERRRHAVQSGIVPVRRGEYGAEFSLFDDDKTEIMKLSLYTGSRDEAERMVKFFRKNYSGVYEKILNAFADENGAGNNDEE</sequence>
<proteinExistence type="predicted"/>
<reference evidence="1" key="2">
    <citation type="journal article" date="2021" name="PeerJ">
        <title>Extensive microbial diversity within the chicken gut microbiome revealed by metagenomics and culture.</title>
        <authorList>
            <person name="Gilroy R."/>
            <person name="Ravi A."/>
            <person name="Getino M."/>
            <person name="Pursley I."/>
            <person name="Horton D.L."/>
            <person name="Alikhan N.F."/>
            <person name="Baker D."/>
            <person name="Gharbi K."/>
            <person name="Hall N."/>
            <person name="Watson M."/>
            <person name="Adriaenssens E.M."/>
            <person name="Foster-Nyarko E."/>
            <person name="Jarju S."/>
            <person name="Secka A."/>
            <person name="Antonio M."/>
            <person name="Oren A."/>
            <person name="Chaudhuri R.R."/>
            <person name="La Ragione R."/>
            <person name="Hildebrand F."/>
            <person name="Pallen M.J."/>
        </authorList>
    </citation>
    <scope>NUCLEOTIDE SEQUENCE</scope>
    <source>
        <strain evidence="1">CHK181-108</strain>
    </source>
</reference>
<evidence type="ECO:0000313" key="1">
    <source>
        <dbReference type="EMBL" id="HIT85908.1"/>
    </source>
</evidence>
<evidence type="ECO:0000313" key="2">
    <source>
        <dbReference type="Proteomes" id="UP000824165"/>
    </source>
</evidence>
<reference evidence="1" key="1">
    <citation type="submission" date="2020-10" db="EMBL/GenBank/DDBJ databases">
        <authorList>
            <person name="Gilroy R."/>
        </authorList>
    </citation>
    <scope>NUCLEOTIDE SEQUENCE</scope>
    <source>
        <strain evidence="1">CHK181-108</strain>
    </source>
</reference>
<dbReference type="AlphaFoldDB" id="A0A9D1KPS6"/>
<dbReference type="Pfam" id="PF14277">
    <property type="entry name" value="DUF4364"/>
    <property type="match status" value="1"/>
</dbReference>
<dbReference type="Proteomes" id="UP000824165">
    <property type="component" value="Unassembled WGS sequence"/>
</dbReference>
<name>A0A9D1KPS6_9FIRM</name>